<name>A0ABX2KS97_9PROT</name>
<keyword evidence="3" id="KW-1185">Reference proteome</keyword>
<accession>A0ABX2KS97</accession>
<dbReference type="Proteomes" id="UP000639419">
    <property type="component" value="Unassembled WGS sequence"/>
</dbReference>
<protein>
    <submittedName>
        <fullName evidence="2">Transposase</fullName>
    </submittedName>
</protein>
<gene>
    <name evidence="2" type="ORF">GBZ26_09825</name>
</gene>
<sequence>MGQFGLAAAFMGERQQADGDGAGLALAAGGQQRLEDAGVGAAGKQLVAVDEVEQRHRLAPQRVDDGEGGIVRAIEVTPANVHDGKMLGSVLPQEPGDVYADLAYVGDANRQHILAAGGRPFPPARGTWGGEAALRRLETWNRQVGRIRGRVEKIFGTWKRSYGLRRARYRGLARFGLQVRLTAIAYNLRRAATILKPVPA</sequence>
<feature type="domain" description="Transposase IS4-like" evidence="1">
    <location>
        <begin position="65"/>
        <end position="188"/>
    </location>
</feature>
<evidence type="ECO:0000313" key="2">
    <source>
        <dbReference type="EMBL" id="NUB19509.1"/>
    </source>
</evidence>
<dbReference type="EMBL" id="WHOR01000054">
    <property type="protein sequence ID" value="NUB19509.1"/>
    <property type="molecule type" value="Genomic_DNA"/>
</dbReference>
<dbReference type="PANTHER" id="PTHR35604">
    <property type="entry name" value="TRANSPOSASE INSH FOR INSERTION SEQUENCE ELEMENT IS5A-RELATED"/>
    <property type="match status" value="1"/>
</dbReference>
<dbReference type="InterPro" id="IPR002559">
    <property type="entry name" value="Transposase_11"/>
</dbReference>
<evidence type="ECO:0000259" key="1">
    <source>
        <dbReference type="Pfam" id="PF01609"/>
    </source>
</evidence>
<dbReference type="Pfam" id="PF01609">
    <property type="entry name" value="DDE_Tnp_1"/>
    <property type="match status" value="1"/>
</dbReference>
<proteinExistence type="predicted"/>
<organism evidence="2 3">
    <name type="scientific">Azospirillum formosense</name>
    <dbReference type="NCBI Taxonomy" id="861533"/>
    <lineage>
        <taxon>Bacteria</taxon>
        <taxon>Pseudomonadati</taxon>
        <taxon>Pseudomonadota</taxon>
        <taxon>Alphaproteobacteria</taxon>
        <taxon>Rhodospirillales</taxon>
        <taxon>Azospirillaceae</taxon>
        <taxon>Azospirillum</taxon>
    </lineage>
</organism>
<dbReference type="PANTHER" id="PTHR35604:SF2">
    <property type="entry name" value="TRANSPOSASE INSH FOR INSERTION SEQUENCE ELEMENT IS5A-RELATED"/>
    <property type="match status" value="1"/>
</dbReference>
<comment type="caution">
    <text evidence="2">The sequence shown here is derived from an EMBL/GenBank/DDBJ whole genome shotgun (WGS) entry which is preliminary data.</text>
</comment>
<evidence type="ECO:0000313" key="3">
    <source>
        <dbReference type="Proteomes" id="UP000639419"/>
    </source>
</evidence>
<reference evidence="2 3" key="1">
    <citation type="submission" date="2019-10" db="EMBL/GenBank/DDBJ databases">
        <title>Genome sequence of Azospirillum formosense CC-Nfb-7.</title>
        <authorList>
            <person name="Ambrosini A."/>
            <person name="Sant'Anna F.H."/>
            <person name="Cassan F.D."/>
            <person name="Souza E.M."/>
            <person name="Passaglia L.M.P."/>
        </authorList>
    </citation>
    <scope>NUCLEOTIDE SEQUENCE [LARGE SCALE GENOMIC DNA]</scope>
    <source>
        <strain evidence="2 3">CC-NFb-7</strain>
    </source>
</reference>